<gene>
    <name evidence="1" type="ORF">SDC9_206819</name>
</gene>
<dbReference type="EMBL" id="VSSQ01132712">
    <property type="protein sequence ID" value="MPN59101.1"/>
    <property type="molecule type" value="Genomic_DNA"/>
</dbReference>
<proteinExistence type="predicted"/>
<name>A0A645J656_9ZZZZ</name>
<organism evidence="1">
    <name type="scientific">bioreactor metagenome</name>
    <dbReference type="NCBI Taxonomy" id="1076179"/>
    <lineage>
        <taxon>unclassified sequences</taxon>
        <taxon>metagenomes</taxon>
        <taxon>ecological metagenomes</taxon>
    </lineage>
</organism>
<protein>
    <submittedName>
        <fullName evidence="1">Uncharacterized protein</fullName>
    </submittedName>
</protein>
<evidence type="ECO:0000313" key="1">
    <source>
        <dbReference type="EMBL" id="MPN59101.1"/>
    </source>
</evidence>
<dbReference type="AlphaFoldDB" id="A0A645J656"/>
<reference evidence="1" key="1">
    <citation type="submission" date="2019-08" db="EMBL/GenBank/DDBJ databases">
        <authorList>
            <person name="Kucharzyk K."/>
            <person name="Murdoch R.W."/>
            <person name="Higgins S."/>
            <person name="Loffler F."/>
        </authorList>
    </citation>
    <scope>NUCLEOTIDE SEQUENCE</scope>
</reference>
<accession>A0A645J656</accession>
<comment type="caution">
    <text evidence="1">The sequence shown here is derived from an EMBL/GenBank/DDBJ whole genome shotgun (WGS) entry which is preliminary data.</text>
</comment>
<sequence length="123" mass="14524">MFFSQVLNDNYERFNVHITRLKVVSEGINQHFSSNIEANNNVDFFPFVQINDISDNLKEITNKLDVKNKSMELGNIHYVVNYIIKVFEMIDDMIEYINSSNFSSLITRNNELRHLLAQYELKD</sequence>